<feature type="region of interest" description="Disordered" evidence="1">
    <location>
        <begin position="47"/>
        <end position="70"/>
    </location>
</feature>
<organism evidence="2 3">
    <name type="scientific">Gnathostoma spinigerum</name>
    <dbReference type="NCBI Taxonomy" id="75299"/>
    <lineage>
        <taxon>Eukaryota</taxon>
        <taxon>Metazoa</taxon>
        <taxon>Ecdysozoa</taxon>
        <taxon>Nematoda</taxon>
        <taxon>Chromadorea</taxon>
        <taxon>Rhabditida</taxon>
        <taxon>Spirurina</taxon>
        <taxon>Gnathostomatomorpha</taxon>
        <taxon>Gnathostomatoidea</taxon>
        <taxon>Gnathostomatidae</taxon>
        <taxon>Gnathostoma</taxon>
    </lineage>
</organism>
<protein>
    <submittedName>
        <fullName evidence="2">Uncharacterized protein</fullName>
    </submittedName>
</protein>
<evidence type="ECO:0000313" key="3">
    <source>
        <dbReference type="Proteomes" id="UP001608902"/>
    </source>
</evidence>
<feature type="compositionally biased region" description="Basic and acidic residues" evidence="1">
    <location>
        <begin position="47"/>
        <end position="67"/>
    </location>
</feature>
<sequence>MARADSADPTPYHRVSHFASCGDSHKDSCNYVKILSSRANLQDIKKFEGTTGRLHEQRSRENQGSKRKENKKYFTIIISTTAGYS</sequence>
<comment type="caution">
    <text evidence="2">The sequence shown here is derived from an EMBL/GenBank/DDBJ whole genome shotgun (WGS) entry which is preliminary data.</text>
</comment>
<dbReference type="AlphaFoldDB" id="A0ABD6ET11"/>
<reference evidence="2 3" key="1">
    <citation type="submission" date="2024-08" db="EMBL/GenBank/DDBJ databases">
        <title>Gnathostoma spinigerum genome.</title>
        <authorList>
            <person name="Gonzalez-Bertolin B."/>
            <person name="Monzon S."/>
            <person name="Zaballos A."/>
            <person name="Jimenez P."/>
            <person name="Dekumyoy P."/>
            <person name="Varona S."/>
            <person name="Cuesta I."/>
            <person name="Sumanam S."/>
            <person name="Adisakwattana P."/>
            <person name="Gasser R.B."/>
            <person name="Hernandez-Gonzalez A."/>
            <person name="Young N.D."/>
            <person name="Perteguer M.J."/>
        </authorList>
    </citation>
    <scope>NUCLEOTIDE SEQUENCE [LARGE SCALE GENOMIC DNA]</scope>
    <source>
        <strain evidence="2">AL3</strain>
        <tissue evidence="2">Liver</tissue>
    </source>
</reference>
<gene>
    <name evidence="2" type="ORF">AB6A40_009165</name>
</gene>
<dbReference type="Proteomes" id="UP001608902">
    <property type="component" value="Unassembled WGS sequence"/>
</dbReference>
<evidence type="ECO:0000256" key="1">
    <source>
        <dbReference type="SAM" id="MobiDB-lite"/>
    </source>
</evidence>
<accession>A0ABD6ET11</accession>
<proteinExistence type="predicted"/>
<keyword evidence="3" id="KW-1185">Reference proteome</keyword>
<dbReference type="EMBL" id="JBGFUD010009340">
    <property type="protein sequence ID" value="MFH4982456.1"/>
    <property type="molecule type" value="Genomic_DNA"/>
</dbReference>
<evidence type="ECO:0000313" key="2">
    <source>
        <dbReference type="EMBL" id="MFH4982456.1"/>
    </source>
</evidence>
<name>A0ABD6ET11_9BILA</name>